<feature type="domain" description="Gamma-glutamylcyclotransferase AIG2-like" evidence="1">
    <location>
        <begin position="239"/>
        <end position="341"/>
    </location>
</feature>
<dbReference type="Pfam" id="PF06094">
    <property type="entry name" value="GGACT"/>
    <property type="match status" value="1"/>
</dbReference>
<sequence>MRRPFRDEEYPAAPYPGARPDVSFVHLDGVGLPLSPARGLAGWRVDSSGEDLDDWLAARGAVPLADRVPVLAYGSNACPSKITWLRESLGLTGPVVALRARCEGLSAVWAAGLRVVDDQRPATLMAAPGVVEEHAVWLASPDQVRVLDTCEGRGRRYRLAGVRSGRVLLEDGAVVDRVLAYVAASRIRRPLLAGGKPVRCAEVSQADARELDGRRSGPDGLRAATVRGMPHPNSWPARVFVYGTLQPGGRAWRLIRPMVVGRPRPVRVPGTLYDTGLGYPALRLGGTGEVPGSVLTLRDPAACLPVLDEYEGEQYRRVRVTLPDGEVCWTYVWIEAVRGMRVLAEGWA</sequence>
<evidence type="ECO:0000313" key="3">
    <source>
        <dbReference type="Proteomes" id="UP000019225"/>
    </source>
</evidence>
<protein>
    <submittedName>
        <fullName evidence="2">AIG2 family protein</fullName>
    </submittedName>
</protein>
<dbReference type="HOGENOM" id="CLU_757867_0_0_11"/>
<dbReference type="SUPFAM" id="SSF110857">
    <property type="entry name" value="Gamma-glutamyl cyclotransferase-like"/>
    <property type="match status" value="1"/>
</dbReference>
<proteinExistence type="predicted"/>
<accession>W5VYN2</accession>
<evidence type="ECO:0000313" key="2">
    <source>
        <dbReference type="EMBL" id="AHH94028.1"/>
    </source>
</evidence>
<evidence type="ECO:0000259" key="1">
    <source>
        <dbReference type="Pfam" id="PF06094"/>
    </source>
</evidence>
<dbReference type="InterPro" id="IPR036568">
    <property type="entry name" value="GGCT-like_sf"/>
</dbReference>
<dbReference type="KEGG" id="kal:KALB_653"/>
<reference evidence="2 3" key="1">
    <citation type="journal article" date="2014" name="BMC Genomics">
        <title>Complete genome sequence of producer of the glycopeptide antibiotic Aculeximycin Kutzneria albida DSM 43870T, a representative of minor genus of Pseudonocardiaceae.</title>
        <authorList>
            <person name="Rebets Y."/>
            <person name="Tokovenko B."/>
            <person name="Lushchyk I."/>
            <person name="Ruckert C."/>
            <person name="Zaburannyi N."/>
            <person name="Bechthold A."/>
            <person name="Kalinowski J."/>
            <person name="Luzhetskyy A."/>
        </authorList>
    </citation>
    <scope>NUCLEOTIDE SEQUENCE [LARGE SCALE GENOMIC DNA]</scope>
    <source>
        <strain evidence="2">DSM 43870</strain>
    </source>
</reference>
<gene>
    <name evidence="2" type="ORF">KALB_653</name>
</gene>
<dbReference type="InterPro" id="IPR009288">
    <property type="entry name" value="AIG2-like_dom"/>
</dbReference>
<dbReference type="OrthoDB" id="7626403at2"/>
<dbReference type="RefSeq" id="WP_025354299.1">
    <property type="nucleotide sequence ID" value="NZ_CP007155.1"/>
</dbReference>
<dbReference type="PATRIC" id="fig|1449976.3.peg.663"/>
<keyword evidence="3" id="KW-1185">Reference proteome</keyword>
<dbReference type="InterPro" id="IPR013024">
    <property type="entry name" value="GGCT-like"/>
</dbReference>
<dbReference type="EMBL" id="CP007155">
    <property type="protein sequence ID" value="AHH94028.1"/>
    <property type="molecule type" value="Genomic_DNA"/>
</dbReference>
<dbReference type="CDD" id="cd06661">
    <property type="entry name" value="GGCT_like"/>
    <property type="match status" value="1"/>
</dbReference>
<dbReference type="AlphaFoldDB" id="W5VYN2"/>
<organism evidence="2 3">
    <name type="scientific">Kutzneria albida DSM 43870</name>
    <dbReference type="NCBI Taxonomy" id="1449976"/>
    <lineage>
        <taxon>Bacteria</taxon>
        <taxon>Bacillati</taxon>
        <taxon>Actinomycetota</taxon>
        <taxon>Actinomycetes</taxon>
        <taxon>Pseudonocardiales</taxon>
        <taxon>Pseudonocardiaceae</taxon>
        <taxon>Kutzneria</taxon>
    </lineage>
</organism>
<dbReference type="STRING" id="1449976.KALB_653"/>
<name>W5VYN2_9PSEU</name>
<dbReference type="eggNOG" id="COG2105">
    <property type="taxonomic scope" value="Bacteria"/>
</dbReference>
<dbReference type="Proteomes" id="UP000019225">
    <property type="component" value="Chromosome"/>
</dbReference>
<dbReference type="Gene3D" id="3.10.490.10">
    <property type="entry name" value="Gamma-glutamyl cyclotransferase-like"/>
    <property type="match status" value="1"/>
</dbReference>